<dbReference type="STRING" id="1618337.UT28_C0001G0552"/>
<dbReference type="Proteomes" id="UP000035648">
    <property type="component" value="Chromosome"/>
</dbReference>
<evidence type="ECO:0000313" key="2">
    <source>
        <dbReference type="EMBL" id="AKM82356.1"/>
    </source>
</evidence>
<feature type="compositionally biased region" description="Basic and acidic residues" evidence="1">
    <location>
        <begin position="21"/>
        <end position="35"/>
    </location>
</feature>
<proteinExistence type="predicted"/>
<dbReference type="AlphaFoldDB" id="A0A0G4B331"/>
<sequence length="52" mass="5920">MSENENLPTPDELMNPQSKVIKKELPSVEEKKPGIEEELPEDLAENKKEEGQ</sequence>
<name>A0A0G4B331_9BACT</name>
<evidence type="ECO:0000313" key="3">
    <source>
        <dbReference type="Proteomes" id="UP000035648"/>
    </source>
</evidence>
<accession>A0A0G4B331</accession>
<dbReference type="EMBL" id="CP011213">
    <property type="protein sequence ID" value="AKM82356.1"/>
    <property type="molecule type" value="Genomic_DNA"/>
</dbReference>
<feature type="region of interest" description="Disordered" evidence="1">
    <location>
        <begin position="1"/>
        <end position="52"/>
    </location>
</feature>
<dbReference type="KEGG" id="bbgw:UT28_C0001G0552"/>
<gene>
    <name evidence="2" type="ORF">UT28_C0001G0552</name>
</gene>
<protein>
    <submittedName>
        <fullName evidence="2">Uncharacterized protein</fullName>
    </submittedName>
</protein>
<reference evidence="2 3" key="1">
    <citation type="journal article" date="2015" name="Nature">
        <title>rRNA introns, odd ribosomes, and small enigmatic genomes across a large radiation of phyla.</title>
        <authorList>
            <person name="Brown C.T."/>
            <person name="Hug L.A."/>
            <person name="Thomas B.C."/>
            <person name="Sharon I."/>
            <person name="Castelle C.J."/>
            <person name="Singh A."/>
            <person name="Wilkins M.J."/>
            <person name="Williams K.H."/>
            <person name="Banfield J.F."/>
        </authorList>
    </citation>
    <scope>NUCLEOTIDE SEQUENCE [LARGE SCALE GENOMIC DNA]</scope>
</reference>
<evidence type="ECO:0000256" key="1">
    <source>
        <dbReference type="SAM" id="MobiDB-lite"/>
    </source>
</evidence>
<organism evidence="2 3">
    <name type="scientific">Berkelbacteria bacterium GW2011_GWE1_39_12</name>
    <dbReference type="NCBI Taxonomy" id="1618337"/>
    <lineage>
        <taxon>Bacteria</taxon>
        <taxon>Candidatus Berkelbacteria</taxon>
    </lineage>
</organism>